<dbReference type="Pfam" id="PF06271">
    <property type="entry name" value="RDD"/>
    <property type="match status" value="1"/>
</dbReference>
<reference evidence="9" key="1">
    <citation type="submission" date="2016-10" db="EMBL/GenBank/DDBJ databases">
        <authorList>
            <person name="Varghese N."/>
            <person name="Submissions S."/>
        </authorList>
    </citation>
    <scope>NUCLEOTIDE SEQUENCE [LARGE SCALE GENOMIC DNA]</scope>
    <source>
        <strain evidence="9">2SM5</strain>
    </source>
</reference>
<sequence length="160" mass="17917">MAVKQLQPTGDFPAPGLARRVASSFYDFTLCLALLMVLTLTYQQGILRLIHGSEALSAMADTGTLDRDPVLTILMIISLYGFFGLFWTLKGQTLGMQAWRVRIQQPDGRSITWQQSINRVTVALISWLCGGLGIWWALWDKESRTWQDIASGTRTVVLPK</sequence>
<evidence type="ECO:0000256" key="1">
    <source>
        <dbReference type="ARBA" id="ARBA00004651"/>
    </source>
</evidence>
<dbReference type="PANTHER" id="PTHR36115:SF10">
    <property type="entry name" value="RDD DOMAIN-CONTAINING PROTEIN"/>
    <property type="match status" value="1"/>
</dbReference>
<evidence type="ECO:0000259" key="7">
    <source>
        <dbReference type="Pfam" id="PF06271"/>
    </source>
</evidence>
<comment type="subcellular location">
    <subcellularLocation>
        <location evidence="1">Cell membrane</location>
        <topology evidence="1">Multi-pass membrane protein</topology>
    </subcellularLocation>
</comment>
<evidence type="ECO:0000313" key="9">
    <source>
        <dbReference type="Proteomes" id="UP000243426"/>
    </source>
</evidence>
<dbReference type="InterPro" id="IPR010432">
    <property type="entry name" value="RDD"/>
</dbReference>
<evidence type="ECO:0000313" key="8">
    <source>
        <dbReference type="EMBL" id="SDR73760.1"/>
    </source>
</evidence>
<evidence type="ECO:0000256" key="5">
    <source>
        <dbReference type="ARBA" id="ARBA00023136"/>
    </source>
</evidence>
<accession>A0A1H1LHF7</accession>
<dbReference type="PANTHER" id="PTHR36115">
    <property type="entry name" value="PROLINE-RICH ANTIGEN HOMOLOG-RELATED"/>
    <property type="match status" value="1"/>
</dbReference>
<dbReference type="InterPro" id="IPR051791">
    <property type="entry name" value="Pra-immunoreactive"/>
</dbReference>
<dbReference type="RefSeq" id="WP_090271670.1">
    <property type="nucleotide sequence ID" value="NZ_LT629748.1"/>
</dbReference>
<feature type="transmembrane region" description="Helical" evidence="6">
    <location>
        <begin position="70"/>
        <end position="89"/>
    </location>
</feature>
<protein>
    <submittedName>
        <fullName evidence="8">Uncharacterized membrane protein YckC, RDD family</fullName>
    </submittedName>
</protein>
<evidence type="ECO:0000256" key="4">
    <source>
        <dbReference type="ARBA" id="ARBA00022989"/>
    </source>
</evidence>
<dbReference type="EMBL" id="LT629748">
    <property type="protein sequence ID" value="SDR73760.1"/>
    <property type="molecule type" value="Genomic_DNA"/>
</dbReference>
<keyword evidence="2" id="KW-1003">Cell membrane</keyword>
<name>A0A1H1LHF7_9GAMM</name>
<keyword evidence="3 6" id="KW-0812">Transmembrane</keyword>
<dbReference type="Proteomes" id="UP000243426">
    <property type="component" value="Chromosome I"/>
</dbReference>
<evidence type="ECO:0000256" key="2">
    <source>
        <dbReference type="ARBA" id="ARBA00022475"/>
    </source>
</evidence>
<organism evidence="8 9">
    <name type="scientific">Halopseudomonas litoralis</name>
    <dbReference type="NCBI Taxonomy" id="797277"/>
    <lineage>
        <taxon>Bacteria</taxon>
        <taxon>Pseudomonadati</taxon>
        <taxon>Pseudomonadota</taxon>
        <taxon>Gammaproteobacteria</taxon>
        <taxon>Pseudomonadales</taxon>
        <taxon>Pseudomonadaceae</taxon>
        <taxon>Halopseudomonas</taxon>
    </lineage>
</organism>
<dbReference type="GO" id="GO:0005886">
    <property type="term" value="C:plasma membrane"/>
    <property type="evidence" value="ECO:0007669"/>
    <property type="project" value="UniProtKB-SubCell"/>
</dbReference>
<feature type="transmembrane region" description="Helical" evidence="6">
    <location>
        <begin position="28"/>
        <end position="50"/>
    </location>
</feature>
<evidence type="ECO:0000256" key="6">
    <source>
        <dbReference type="SAM" id="Phobius"/>
    </source>
</evidence>
<evidence type="ECO:0000256" key="3">
    <source>
        <dbReference type="ARBA" id="ARBA00022692"/>
    </source>
</evidence>
<keyword evidence="9" id="KW-1185">Reference proteome</keyword>
<keyword evidence="5 6" id="KW-0472">Membrane</keyword>
<dbReference type="AlphaFoldDB" id="A0A1H1LHF7"/>
<proteinExistence type="predicted"/>
<feature type="domain" description="RDD" evidence="7">
    <location>
        <begin position="15"/>
        <end position="152"/>
    </location>
</feature>
<gene>
    <name evidence="8" type="ORF">SAMN05216198_0255</name>
</gene>
<feature type="transmembrane region" description="Helical" evidence="6">
    <location>
        <begin position="120"/>
        <end position="138"/>
    </location>
</feature>
<dbReference type="OrthoDB" id="9793824at2"/>
<keyword evidence="4 6" id="KW-1133">Transmembrane helix</keyword>
<dbReference type="STRING" id="797277.SAMN05216198_0255"/>